<evidence type="ECO:0000313" key="6">
    <source>
        <dbReference type="Proteomes" id="UP000241890"/>
    </source>
</evidence>
<feature type="region of interest" description="Disordered" evidence="3">
    <location>
        <begin position="861"/>
        <end position="880"/>
    </location>
</feature>
<feature type="region of interest" description="Disordered" evidence="3">
    <location>
        <begin position="483"/>
        <end position="513"/>
    </location>
</feature>
<keyword evidence="6" id="KW-1185">Reference proteome</keyword>
<dbReference type="InterPro" id="IPR018247">
    <property type="entry name" value="EF_Hand_1_Ca_BS"/>
</dbReference>
<evidence type="ECO:0000256" key="1">
    <source>
        <dbReference type="ARBA" id="ARBA00022837"/>
    </source>
</evidence>
<dbReference type="PROSITE" id="PS00018">
    <property type="entry name" value="EF_HAND_1"/>
    <property type="match status" value="1"/>
</dbReference>
<feature type="compositionally biased region" description="Acidic residues" evidence="3">
    <location>
        <begin position="615"/>
        <end position="631"/>
    </location>
</feature>
<dbReference type="EMBL" id="BEYU01000025">
    <property type="protein sequence ID" value="GBG26882.1"/>
    <property type="molecule type" value="Genomic_DNA"/>
</dbReference>
<dbReference type="GO" id="GO:0005509">
    <property type="term" value="F:calcium ion binding"/>
    <property type="evidence" value="ECO:0007669"/>
    <property type="project" value="InterPro"/>
</dbReference>
<feature type="compositionally biased region" description="Basic residues" evidence="3">
    <location>
        <begin position="646"/>
        <end position="655"/>
    </location>
</feature>
<name>A0A2R5G752_9STRA</name>
<keyword evidence="2" id="KW-0175">Coiled coil</keyword>
<dbReference type="PANTHER" id="PTHR34894:SF5">
    <property type="entry name" value="EF-HAND DOMAIN-CONTAINING PROTEIN"/>
    <property type="match status" value="1"/>
</dbReference>
<dbReference type="SMART" id="SM00054">
    <property type="entry name" value="EFh"/>
    <property type="match status" value="1"/>
</dbReference>
<organism evidence="5 6">
    <name type="scientific">Hondaea fermentalgiana</name>
    <dbReference type="NCBI Taxonomy" id="2315210"/>
    <lineage>
        <taxon>Eukaryota</taxon>
        <taxon>Sar</taxon>
        <taxon>Stramenopiles</taxon>
        <taxon>Bigyra</taxon>
        <taxon>Labyrinthulomycetes</taxon>
        <taxon>Thraustochytrida</taxon>
        <taxon>Thraustochytriidae</taxon>
        <taxon>Hondaea</taxon>
    </lineage>
</organism>
<reference evidence="5 6" key="1">
    <citation type="submission" date="2017-12" db="EMBL/GenBank/DDBJ databases">
        <title>Sequencing, de novo assembly and annotation of complete genome of a new Thraustochytrid species, strain FCC1311.</title>
        <authorList>
            <person name="Sedici K."/>
            <person name="Godart F."/>
            <person name="Aiese Cigliano R."/>
            <person name="Sanseverino W."/>
            <person name="Barakat M."/>
            <person name="Ortet P."/>
            <person name="Marechal E."/>
            <person name="Cagnac O."/>
            <person name="Amato A."/>
        </authorList>
    </citation>
    <scope>NUCLEOTIDE SEQUENCE [LARGE SCALE GENOMIC DNA]</scope>
</reference>
<proteinExistence type="predicted"/>
<dbReference type="Pfam" id="PF00036">
    <property type="entry name" value="EF-hand_1"/>
    <property type="match status" value="1"/>
</dbReference>
<gene>
    <name evidence="5" type="ORF">FCC1311_031042</name>
</gene>
<dbReference type="PROSITE" id="PS50222">
    <property type="entry name" value="EF_HAND_2"/>
    <property type="match status" value="1"/>
</dbReference>
<protein>
    <recommendedName>
        <fullName evidence="4">EF-hand domain-containing protein</fullName>
    </recommendedName>
</protein>
<dbReference type="PANTHER" id="PTHR34894">
    <property type="entry name" value="SAM-DEPENDENT METHYLTRANSFERASE RSMI, CONSERVED SITE"/>
    <property type="match status" value="1"/>
</dbReference>
<dbReference type="InterPro" id="IPR011992">
    <property type="entry name" value="EF-hand-dom_pair"/>
</dbReference>
<dbReference type="InterPro" id="IPR002048">
    <property type="entry name" value="EF_hand_dom"/>
</dbReference>
<feature type="compositionally biased region" description="Basic and acidic residues" evidence="3">
    <location>
        <begin position="591"/>
        <end position="614"/>
    </location>
</feature>
<evidence type="ECO:0000256" key="3">
    <source>
        <dbReference type="SAM" id="MobiDB-lite"/>
    </source>
</evidence>
<feature type="domain" description="EF-hand" evidence="4">
    <location>
        <begin position="933"/>
        <end position="968"/>
    </location>
</feature>
<dbReference type="SUPFAM" id="SSF47473">
    <property type="entry name" value="EF-hand"/>
    <property type="match status" value="1"/>
</dbReference>
<comment type="caution">
    <text evidence="5">The sequence shown here is derived from an EMBL/GenBank/DDBJ whole genome shotgun (WGS) entry which is preliminary data.</text>
</comment>
<dbReference type="InParanoid" id="A0A2R5G752"/>
<feature type="coiled-coil region" evidence="2">
    <location>
        <begin position="204"/>
        <end position="231"/>
    </location>
</feature>
<dbReference type="Gene3D" id="1.10.238.10">
    <property type="entry name" value="EF-hand"/>
    <property type="match status" value="1"/>
</dbReference>
<feature type="region of interest" description="Disordered" evidence="3">
    <location>
        <begin position="281"/>
        <end position="349"/>
    </location>
</feature>
<feature type="region of interest" description="Disordered" evidence="3">
    <location>
        <begin position="583"/>
        <end position="655"/>
    </location>
</feature>
<dbReference type="Proteomes" id="UP000241890">
    <property type="component" value="Unassembled WGS sequence"/>
</dbReference>
<evidence type="ECO:0000259" key="4">
    <source>
        <dbReference type="PROSITE" id="PS50222"/>
    </source>
</evidence>
<keyword evidence="1" id="KW-0106">Calcium</keyword>
<dbReference type="AlphaFoldDB" id="A0A2R5G752"/>
<evidence type="ECO:0000256" key="2">
    <source>
        <dbReference type="SAM" id="Coils"/>
    </source>
</evidence>
<dbReference type="OrthoDB" id="195966at2759"/>
<accession>A0A2R5G752</accession>
<sequence>MTYGLSESMSDNGGLLEMREDTMGLLGSLAQGSAEVLQGYSTVSTGTSMPESMAETWMRDLAENSSDPVRIGKECIEVCGTEFDACLRFLREDLAFLQRYMTGSRGDFEASVLADGESLLEASGSVLSSGPRPGTSSLAQMAATVDGMPRQVTETCLKRGSKLLRLWRTEHRILYLLLERYGDERANFEREADPNFVAALEHTNNILRKNIQERDNQIEELQTALSNCNEILDALAAYNDAAGNDEDFALLRREIAQLQPSGVIEALERLLEHMRKITGPRRQRLAREWSETGQEADVPERQSSTQSSASGGSVRSRTEAQVAVAGELADSDAGAEEQLGNGVPEPERNDLGQVVVVGGSEKRRASVCIQDNIENNVKLLDDLQQSQFMANWLTTVDHARLKHMIMALDEDGQRSLVASLMESAADGRATNFIREVLRQLNSSRDRVDLVLEFVQMLDSEELDMITPTLIKKVTSKRLFESMKELGPDGDDNEESVHGANSSSALDRHHGDLEGRLDDENCKLVQTDIAIPMYDHPGEEARHIIIQAIKDKLESDEVPLSPSTVLTLGTDLDLDYPDAALDELEDTGSAKPDNDSHDQHTSNDKDGDGDSKDEKVDDENCTDKEDEYDDSELVSRPSSGGTQTNKKDKRKPKKMKKLDTVFNTVDIRNKSLLREGGELAMMVTLRRIHAKYITPLLNEALPWEKYLHRPPKHRRARKIEPSQLQDVIIGEVYQKKVQSDKMRREAGRKPHSLAKTILHFFTQKYGLKKLAEEYLYGVVQAIREDCENSPRVRLFGMLVGVVDPEHYSQTLCDVIMAVISVIFPRIESIAKTLEHGPEQTVVQSTHALRAARSIFKLVDGDVNRSGAEEDPDEDSSTRSWPMPSAFRQRLIKWVETNSVPESEVDKSTTSDIKVVKCDDFLGKVAQVFLSKVELDRTMMIQLFRTFDVNGDGVLSFEEFQGLLRTAQPQPPLDETQVMDLWIEVNDHEDDDDDDIITPEAFATICIRRNIELPYWKYDNENIMLRLVKQLEESI</sequence>
<evidence type="ECO:0000313" key="5">
    <source>
        <dbReference type="EMBL" id="GBG26882.1"/>
    </source>
</evidence>
<feature type="compositionally biased region" description="Low complexity" evidence="3">
    <location>
        <begin position="302"/>
        <end position="315"/>
    </location>
</feature>